<comment type="caution">
    <text evidence="2">The sequence shown here is derived from an EMBL/GenBank/DDBJ whole genome shotgun (WGS) entry which is preliminary data.</text>
</comment>
<dbReference type="EMBL" id="JAJJMA010095662">
    <property type="protein sequence ID" value="MCL7029916.1"/>
    <property type="molecule type" value="Genomic_DNA"/>
</dbReference>
<dbReference type="GO" id="GO:0016567">
    <property type="term" value="P:protein ubiquitination"/>
    <property type="evidence" value="ECO:0007669"/>
    <property type="project" value="TreeGrafter"/>
</dbReference>
<accession>A0AA41V3Z3</accession>
<dbReference type="Proteomes" id="UP001177140">
    <property type="component" value="Unassembled WGS sequence"/>
</dbReference>
<evidence type="ECO:0000259" key="1">
    <source>
        <dbReference type="Pfam" id="PF07002"/>
    </source>
</evidence>
<gene>
    <name evidence="2" type="ORF">MKW94_028554</name>
</gene>
<evidence type="ECO:0000313" key="2">
    <source>
        <dbReference type="EMBL" id="MCL7029916.1"/>
    </source>
</evidence>
<proteinExistence type="predicted"/>
<keyword evidence="3" id="KW-1185">Reference proteome</keyword>
<dbReference type="Pfam" id="PF07002">
    <property type="entry name" value="Copine"/>
    <property type="match status" value="1"/>
</dbReference>
<organism evidence="2 3">
    <name type="scientific">Papaver nudicaule</name>
    <name type="common">Iceland poppy</name>
    <dbReference type="NCBI Taxonomy" id="74823"/>
    <lineage>
        <taxon>Eukaryota</taxon>
        <taxon>Viridiplantae</taxon>
        <taxon>Streptophyta</taxon>
        <taxon>Embryophyta</taxon>
        <taxon>Tracheophyta</taxon>
        <taxon>Spermatophyta</taxon>
        <taxon>Magnoliopsida</taxon>
        <taxon>Ranunculales</taxon>
        <taxon>Papaveraceae</taxon>
        <taxon>Papaveroideae</taxon>
        <taxon>Papaver</taxon>
    </lineage>
</organism>
<dbReference type="InterPro" id="IPR036465">
    <property type="entry name" value="vWFA_dom_sf"/>
</dbReference>
<dbReference type="AlphaFoldDB" id="A0AA41V3Z3"/>
<feature type="domain" description="Copine C-terminal" evidence="1">
    <location>
        <begin position="62"/>
        <end position="269"/>
    </location>
</feature>
<dbReference type="GO" id="GO:0004842">
    <property type="term" value="F:ubiquitin-protein transferase activity"/>
    <property type="evidence" value="ECO:0007669"/>
    <property type="project" value="TreeGrafter"/>
</dbReference>
<dbReference type="SUPFAM" id="SSF53300">
    <property type="entry name" value="vWA-like"/>
    <property type="match status" value="1"/>
</dbReference>
<dbReference type="GO" id="GO:0005634">
    <property type="term" value="C:nucleus"/>
    <property type="evidence" value="ECO:0007669"/>
    <property type="project" value="TreeGrafter"/>
</dbReference>
<protein>
    <recommendedName>
        <fullName evidence="1">Copine C-terminal domain-containing protein</fullName>
    </recommendedName>
</protein>
<sequence length="308" mass="34515">MGNLLTCCVSHVSNSVHRLLSSEDLSQVSTGLRGILRGEPINLIFGICFNRSRSWTVRENNLHYIDDDENRPNAYENAIKIIGRTVNDINPDYQSIYCFGFGDATTHHLDVFRFSNEPCNGVEEAVKQYRHAAKTARPTERVSYGPIIRKATCIASEDRDKHHVLVIIASEPVTRSFDIKRGQLSPDEENTYRAIKDARNFRLSIVLVGVGETNANMKNGLGISRCCKYNNFKFVDYTQIMRDSPLGRRETDFCVAVTENLPSQIRKRASFSILIPAEVPSSVDYPPLLTSSPNATQPCLPDADTSLV</sequence>
<evidence type="ECO:0000313" key="3">
    <source>
        <dbReference type="Proteomes" id="UP001177140"/>
    </source>
</evidence>
<dbReference type="PANTHER" id="PTHR45751:SF29">
    <property type="entry name" value="E3 UBIQUITIN-PROTEIN LIGASE RGLG2"/>
    <property type="match status" value="1"/>
</dbReference>
<name>A0AA41V3Z3_PAPNU</name>
<reference evidence="2" key="1">
    <citation type="submission" date="2022-03" db="EMBL/GenBank/DDBJ databases">
        <title>A functionally conserved STORR gene fusion in Papaver species that diverged 16.8 million years ago.</title>
        <authorList>
            <person name="Catania T."/>
        </authorList>
    </citation>
    <scope>NUCLEOTIDE SEQUENCE</scope>
    <source>
        <strain evidence="2">S-191538</strain>
    </source>
</reference>
<dbReference type="PANTHER" id="PTHR45751">
    <property type="entry name" value="COPINE FAMILY PROTEIN 1"/>
    <property type="match status" value="1"/>
</dbReference>
<dbReference type="InterPro" id="IPR010734">
    <property type="entry name" value="Copine_C"/>
</dbReference>
<dbReference type="InterPro" id="IPR052079">
    <property type="entry name" value="E3_ligase/Copine_domain"/>
</dbReference>